<dbReference type="Pfam" id="PF00239">
    <property type="entry name" value="Resolvase"/>
    <property type="match status" value="1"/>
</dbReference>
<dbReference type="PROSITE" id="PS51736">
    <property type="entry name" value="RECOMBINASES_3"/>
    <property type="match status" value="1"/>
</dbReference>
<proteinExistence type="predicted"/>
<gene>
    <name evidence="2" type="ORF">A3I23_03420</name>
</gene>
<accession>A0A1F6Y643</accession>
<evidence type="ECO:0000259" key="1">
    <source>
        <dbReference type="PROSITE" id="PS51736"/>
    </source>
</evidence>
<dbReference type="GO" id="GO:0000150">
    <property type="term" value="F:DNA strand exchange activity"/>
    <property type="evidence" value="ECO:0007669"/>
    <property type="project" value="InterPro"/>
</dbReference>
<organism evidence="2 3">
    <name type="scientific">Candidatus Nomurabacteria bacterium RIFCSPLOWO2_02_FULL_40_67</name>
    <dbReference type="NCBI Taxonomy" id="1801787"/>
    <lineage>
        <taxon>Bacteria</taxon>
        <taxon>Candidatus Nomuraibacteriota</taxon>
    </lineage>
</organism>
<evidence type="ECO:0000313" key="2">
    <source>
        <dbReference type="EMBL" id="OGJ01812.1"/>
    </source>
</evidence>
<protein>
    <recommendedName>
        <fullName evidence="1">Resolvase/invertase-type recombinase catalytic domain-containing protein</fullName>
    </recommendedName>
</protein>
<evidence type="ECO:0000313" key="3">
    <source>
        <dbReference type="Proteomes" id="UP000177693"/>
    </source>
</evidence>
<sequence>MNKQKYFLYARKSTEDDDKQVMSIEAQLFELREFARKENLEILEEFQESKSAKKPGREKFGEMMGKIENMDGVGILT</sequence>
<dbReference type="InterPro" id="IPR036162">
    <property type="entry name" value="Resolvase-like_N_sf"/>
</dbReference>
<dbReference type="AlphaFoldDB" id="A0A1F6Y643"/>
<reference evidence="2 3" key="1">
    <citation type="journal article" date="2016" name="Nat. Commun.">
        <title>Thousands of microbial genomes shed light on interconnected biogeochemical processes in an aquifer system.</title>
        <authorList>
            <person name="Anantharaman K."/>
            <person name="Brown C.T."/>
            <person name="Hug L.A."/>
            <person name="Sharon I."/>
            <person name="Castelle C.J."/>
            <person name="Probst A.J."/>
            <person name="Thomas B.C."/>
            <person name="Singh A."/>
            <person name="Wilkins M.J."/>
            <person name="Karaoz U."/>
            <person name="Brodie E.L."/>
            <person name="Williams K.H."/>
            <person name="Hubbard S.S."/>
            <person name="Banfield J.F."/>
        </authorList>
    </citation>
    <scope>NUCLEOTIDE SEQUENCE [LARGE SCALE GENOMIC DNA]</scope>
</reference>
<name>A0A1F6Y643_9BACT</name>
<dbReference type="Proteomes" id="UP000177693">
    <property type="component" value="Unassembled WGS sequence"/>
</dbReference>
<dbReference type="SUPFAM" id="SSF53041">
    <property type="entry name" value="Resolvase-like"/>
    <property type="match status" value="1"/>
</dbReference>
<dbReference type="GO" id="GO:0003677">
    <property type="term" value="F:DNA binding"/>
    <property type="evidence" value="ECO:0007669"/>
    <property type="project" value="InterPro"/>
</dbReference>
<dbReference type="Gene3D" id="3.40.50.1390">
    <property type="entry name" value="Resolvase, N-terminal catalytic domain"/>
    <property type="match status" value="1"/>
</dbReference>
<dbReference type="EMBL" id="MFVL01000010">
    <property type="protein sequence ID" value="OGJ01812.1"/>
    <property type="molecule type" value="Genomic_DNA"/>
</dbReference>
<feature type="domain" description="Resolvase/invertase-type recombinase catalytic" evidence="1">
    <location>
        <begin position="5"/>
        <end position="77"/>
    </location>
</feature>
<dbReference type="InterPro" id="IPR006119">
    <property type="entry name" value="Resolv_N"/>
</dbReference>
<comment type="caution">
    <text evidence="2">The sequence shown here is derived from an EMBL/GenBank/DDBJ whole genome shotgun (WGS) entry which is preliminary data.</text>
</comment>